<dbReference type="Proteomes" id="UP000295626">
    <property type="component" value="Unassembled WGS sequence"/>
</dbReference>
<reference evidence="2 3" key="1">
    <citation type="submission" date="2019-02" db="EMBL/GenBank/DDBJ databases">
        <title>Draft genome sequences of novel Actinobacteria.</title>
        <authorList>
            <person name="Sahin N."/>
            <person name="Ay H."/>
            <person name="Saygin H."/>
        </authorList>
    </citation>
    <scope>NUCLEOTIDE SEQUENCE [LARGE SCALE GENOMIC DNA]</scope>
    <source>
        <strain evidence="2 3">JCM 30529</strain>
    </source>
</reference>
<protein>
    <submittedName>
        <fullName evidence="2">Uncharacterized protein</fullName>
    </submittedName>
</protein>
<feature type="non-terminal residue" evidence="2">
    <location>
        <position position="308"/>
    </location>
</feature>
<proteinExistence type="predicted"/>
<feature type="transmembrane region" description="Helical" evidence="1">
    <location>
        <begin position="39"/>
        <end position="59"/>
    </location>
</feature>
<keyword evidence="1" id="KW-0812">Transmembrane</keyword>
<gene>
    <name evidence="2" type="ORF">E1091_08430</name>
</gene>
<evidence type="ECO:0000313" key="3">
    <source>
        <dbReference type="Proteomes" id="UP000295626"/>
    </source>
</evidence>
<accession>A0ABY2DHR3</accession>
<organism evidence="2 3">
    <name type="scientific">Micromonospora fluostatini</name>
    <dbReference type="NCBI Taxonomy" id="1629071"/>
    <lineage>
        <taxon>Bacteria</taxon>
        <taxon>Bacillati</taxon>
        <taxon>Actinomycetota</taxon>
        <taxon>Actinomycetes</taxon>
        <taxon>Micromonosporales</taxon>
        <taxon>Micromonosporaceae</taxon>
        <taxon>Micromonospora</taxon>
    </lineage>
</organism>
<comment type="caution">
    <text evidence="2">The sequence shown here is derived from an EMBL/GenBank/DDBJ whole genome shotgun (WGS) entry which is preliminary data.</text>
</comment>
<keyword evidence="1" id="KW-1133">Transmembrane helix</keyword>
<evidence type="ECO:0000256" key="1">
    <source>
        <dbReference type="SAM" id="Phobius"/>
    </source>
</evidence>
<evidence type="ECO:0000313" key="2">
    <source>
        <dbReference type="EMBL" id="TDB97430.1"/>
    </source>
</evidence>
<keyword evidence="1" id="KW-0472">Membrane</keyword>
<name>A0ABY2DHR3_9ACTN</name>
<dbReference type="EMBL" id="SMKE01000230">
    <property type="protein sequence ID" value="TDB97430.1"/>
    <property type="molecule type" value="Genomic_DNA"/>
</dbReference>
<sequence>MNDRLTDAFAEGERHTPDPVEVLAGVHAGIRRRRRHRRYAASGAAGIAVLALTAGIALLPTDPGDSLPGSGPPAVAQEVPPQECRLYLDWLPEGLAEQPARTCGPQTQIVFYSLVDGPYLSASIHPPRWRDRSVSPGWTATEVNGGFGQIATLPTRSFVQFVLPSGRWAELEYGHGRPGDTAQSGLDDTVLRIARGVSEQTTETLRTPFALSYLPAGQHLAHMWTRNGATGVSYQDGSGEITGDRIEGTTEDGLHIDRARTDDGTSYGIGWAPGAGDPHAVPLTEMTRLPDIQGRPAHLTRHGDTLVI</sequence>
<keyword evidence="3" id="KW-1185">Reference proteome</keyword>